<accession>A0A392VIT0</accession>
<dbReference type="Proteomes" id="UP000265520">
    <property type="component" value="Unassembled WGS sequence"/>
</dbReference>
<dbReference type="GO" id="GO:0003964">
    <property type="term" value="F:RNA-directed DNA polymerase activity"/>
    <property type="evidence" value="ECO:0007669"/>
    <property type="project" value="UniProtKB-KW"/>
</dbReference>
<organism evidence="1 2">
    <name type="scientific">Trifolium medium</name>
    <dbReference type="NCBI Taxonomy" id="97028"/>
    <lineage>
        <taxon>Eukaryota</taxon>
        <taxon>Viridiplantae</taxon>
        <taxon>Streptophyta</taxon>
        <taxon>Embryophyta</taxon>
        <taxon>Tracheophyta</taxon>
        <taxon>Spermatophyta</taxon>
        <taxon>Magnoliopsida</taxon>
        <taxon>eudicotyledons</taxon>
        <taxon>Gunneridae</taxon>
        <taxon>Pentapetalae</taxon>
        <taxon>rosids</taxon>
        <taxon>fabids</taxon>
        <taxon>Fabales</taxon>
        <taxon>Fabaceae</taxon>
        <taxon>Papilionoideae</taxon>
        <taxon>50 kb inversion clade</taxon>
        <taxon>NPAAA clade</taxon>
        <taxon>Hologalegina</taxon>
        <taxon>IRL clade</taxon>
        <taxon>Trifolieae</taxon>
        <taxon>Trifolium</taxon>
    </lineage>
</organism>
<name>A0A392VIT0_9FABA</name>
<reference evidence="1 2" key="1">
    <citation type="journal article" date="2018" name="Front. Plant Sci.">
        <title>Red Clover (Trifolium pratense) and Zigzag Clover (T. medium) - A Picture of Genomic Similarities and Differences.</title>
        <authorList>
            <person name="Dluhosova J."/>
            <person name="Istvanek J."/>
            <person name="Nedelnik J."/>
            <person name="Repkova J."/>
        </authorList>
    </citation>
    <scope>NUCLEOTIDE SEQUENCE [LARGE SCALE GENOMIC DNA]</scope>
    <source>
        <strain evidence="2">cv. 10/8</strain>
        <tissue evidence="1">Leaf</tissue>
    </source>
</reference>
<dbReference type="AlphaFoldDB" id="A0A392VIT0"/>
<feature type="non-terminal residue" evidence="1">
    <location>
        <position position="1"/>
    </location>
</feature>
<keyword evidence="1" id="KW-0548">Nucleotidyltransferase</keyword>
<proteinExistence type="predicted"/>
<evidence type="ECO:0000313" key="1">
    <source>
        <dbReference type="EMBL" id="MCI87332.1"/>
    </source>
</evidence>
<keyword evidence="1" id="KW-0695">RNA-directed DNA polymerase</keyword>
<dbReference type="EMBL" id="LXQA011163252">
    <property type="protein sequence ID" value="MCI87332.1"/>
    <property type="molecule type" value="Genomic_DNA"/>
</dbReference>
<comment type="caution">
    <text evidence="1">The sequence shown here is derived from an EMBL/GenBank/DDBJ whole genome shotgun (WGS) entry which is preliminary data.</text>
</comment>
<sequence length="62" mass="6690">IVAGTVAARTLNRLQVEQRPVKPSGYVLVSWKAPTTPWLKANTDGSVRDSVAACGGIFRDYT</sequence>
<keyword evidence="1" id="KW-0808">Transferase</keyword>
<protein>
    <submittedName>
        <fullName evidence="1">RNA-directed DNA polymerase (Reverse transcriptase)</fullName>
    </submittedName>
</protein>
<keyword evidence="2" id="KW-1185">Reference proteome</keyword>
<evidence type="ECO:0000313" key="2">
    <source>
        <dbReference type="Proteomes" id="UP000265520"/>
    </source>
</evidence>